<evidence type="ECO:0000259" key="4">
    <source>
        <dbReference type="Pfam" id="PF15665"/>
    </source>
</evidence>
<feature type="coiled-coil region" evidence="2">
    <location>
        <begin position="400"/>
        <end position="489"/>
    </location>
</feature>
<feature type="coiled-coil region" evidence="2">
    <location>
        <begin position="659"/>
        <end position="712"/>
    </location>
</feature>
<dbReference type="CTD" id="108698048"/>
<feature type="region of interest" description="Disordered" evidence="3">
    <location>
        <begin position="806"/>
        <end position="829"/>
    </location>
</feature>
<feature type="region of interest" description="Disordered" evidence="3">
    <location>
        <begin position="374"/>
        <end position="396"/>
    </location>
</feature>
<organism evidence="5 6">
    <name type="scientific">Xenopus laevis</name>
    <name type="common">African clawed frog</name>
    <dbReference type="NCBI Taxonomy" id="8355"/>
    <lineage>
        <taxon>Eukaryota</taxon>
        <taxon>Metazoa</taxon>
        <taxon>Chordata</taxon>
        <taxon>Craniata</taxon>
        <taxon>Vertebrata</taxon>
        <taxon>Euteleostomi</taxon>
        <taxon>Amphibia</taxon>
        <taxon>Batrachia</taxon>
        <taxon>Anura</taxon>
        <taxon>Pipoidea</taxon>
        <taxon>Pipidae</taxon>
        <taxon>Xenopodinae</taxon>
        <taxon>Xenopus</taxon>
        <taxon>Xenopus</taxon>
    </lineage>
</organism>
<dbReference type="PANTHER" id="PTHR18870">
    <property type="entry name" value="PROTEIN TAG-278-RELATED"/>
    <property type="match status" value="1"/>
</dbReference>
<dbReference type="GeneID" id="108698048"/>
<evidence type="ECO:0000313" key="5">
    <source>
        <dbReference type="Proteomes" id="UP000186698"/>
    </source>
</evidence>
<evidence type="ECO:0000313" key="6">
    <source>
        <dbReference type="RefSeq" id="XP_018084361.1"/>
    </source>
</evidence>
<dbReference type="Bgee" id="108698048">
    <property type="expression patterns" value="Expressed in pancreas and 7 other cell types or tissues"/>
</dbReference>
<dbReference type="RefSeq" id="XP_018084361.1">
    <property type="nucleotide sequence ID" value="XM_018228872.2"/>
</dbReference>
<dbReference type="KEGG" id="xla:108698048"/>
<reference evidence="6" key="1">
    <citation type="submission" date="2025-08" db="UniProtKB">
        <authorList>
            <consortium name="RefSeq"/>
        </authorList>
    </citation>
    <scope>IDENTIFICATION</scope>
    <source>
        <strain evidence="6">J_2021</strain>
        <tissue evidence="6">Erythrocytes</tissue>
    </source>
</reference>
<dbReference type="PaxDb" id="8355-A0A1L8HTE2"/>
<feature type="coiled-coil region" evidence="2">
    <location>
        <begin position="566"/>
        <end position="621"/>
    </location>
</feature>
<dbReference type="Proteomes" id="UP000186698">
    <property type="component" value="Chromosome 1L"/>
</dbReference>
<dbReference type="AlphaFoldDB" id="A0A1L8HTE2"/>
<proteinExistence type="predicted"/>
<protein>
    <submittedName>
        <fullName evidence="6">Protein FAM184B isoform X1</fullName>
    </submittedName>
</protein>
<gene>
    <name evidence="6" type="primary">LOC108698048</name>
</gene>
<dbReference type="InterPro" id="IPR039478">
    <property type="entry name" value="FAM184A/B_N"/>
</dbReference>
<evidence type="ECO:0000256" key="2">
    <source>
        <dbReference type="SAM" id="Coils"/>
    </source>
</evidence>
<dbReference type="OMA" id="PQELDCQ"/>
<dbReference type="STRING" id="8355.A0A1L8HTE2"/>
<dbReference type="OrthoDB" id="75801at2759"/>
<keyword evidence="5" id="KW-1185">Reference proteome</keyword>
<sequence length="839" mass="98218">MSSGKNHQHSQYNGTKGQQMLFSQAYTHELHGKMCKKIAQLTKVIYALNLKVDEYEYNILALKEAHQDELDLISNETKEKFLHYESKIGEEQRLHQRIQNLEESLEKNNMIKEQTLAEFTKYKRQMEEWEMKTKSEHSERISVISKEMLSMKSDFETKIKQLTDEADSLKKECKVSERDKAMETLNEKLNAEVQTLSQEVENLKSHNQKLVEEHDLKISKLHTSYSKERENLRKALQQSVTEMIKQLQQKEQEQKRCSQAKEAAMEQELKQQKDEIRIKEQELKDMTKHLQKIKERMQDVEVQLQQRDQEVMESKSKQSQAEDEVSVAKDRLLQQENAIHSHIEQMKMMASAQTAAANEIAELKRQLVQLQQQKTPTKTGACRKEHSDSFSSKQPLKEYAAQKQEIMRQHREEIGRIKRQKDEEKKHLKEQLVKSLEDLAKNHATEIKAMKTERIRMQKEQQTQLEEMKKKYEQQINQLVEERETLCAKHQHVTFQDQPELCSSLSLNDEIKDSIKPPSEVLNTEQTQCVCICHSTTEDHQANMLPVQQKKLAKDPPKSALEEVKEEQSQNQIKKLNKELHKCEKEMSGLEKENSILRDSVEQLSKEIMMSKQELLGLQEKQSRTNEELKLKQKSELDKIMQNHRQEIQTIVSKFSTTQTFLQSKIISLEAELKEAEDKAHKLPRPEDLHLINRLQDRLSDKDQVIKELMEIQKYDQMEEMETHRSQSFSCNPREAGSLTPTLKKKKISEVPTRVTSVPNLADYEKSFSEISSKKGINPMRSSQSLDQSVKPGYPFKHPSLLLDVIRPNRRNPGGVPAKRETKEQESKRPEWLAKYFSF</sequence>
<name>A0A1L8HTE2_XENLA</name>
<feature type="coiled-coil region" evidence="2">
    <location>
        <begin position="98"/>
        <end position="373"/>
    </location>
</feature>
<dbReference type="Pfam" id="PF15665">
    <property type="entry name" value="FAM184"/>
    <property type="match status" value="1"/>
</dbReference>
<evidence type="ECO:0000256" key="1">
    <source>
        <dbReference type="ARBA" id="ARBA00023054"/>
    </source>
</evidence>
<evidence type="ECO:0000256" key="3">
    <source>
        <dbReference type="SAM" id="MobiDB-lite"/>
    </source>
</evidence>
<feature type="compositionally biased region" description="Basic and acidic residues" evidence="3">
    <location>
        <begin position="818"/>
        <end position="829"/>
    </location>
</feature>
<accession>A0A1L8HTE2</accession>
<feature type="domain" description="Protein FAM184A/B N-terminal" evidence="4">
    <location>
        <begin position="44"/>
        <end position="204"/>
    </location>
</feature>
<dbReference type="PANTHER" id="PTHR18870:SF8">
    <property type="entry name" value="PROTEIN FAM184B"/>
    <property type="match status" value="1"/>
</dbReference>
<keyword evidence="1 2" id="KW-0175">Coiled coil</keyword>